<organism evidence="2 3">
    <name type="scientific">Ficus carica</name>
    <name type="common">Common fig</name>
    <dbReference type="NCBI Taxonomy" id="3494"/>
    <lineage>
        <taxon>Eukaryota</taxon>
        <taxon>Viridiplantae</taxon>
        <taxon>Streptophyta</taxon>
        <taxon>Embryophyta</taxon>
        <taxon>Tracheophyta</taxon>
        <taxon>Spermatophyta</taxon>
        <taxon>Magnoliopsida</taxon>
        <taxon>eudicotyledons</taxon>
        <taxon>Gunneridae</taxon>
        <taxon>Pentapetalae</taxon>
        <taxon>rosids</taxon>
        <taxon>fabids</taxon>
        <taxon>Rosales</taxon>
        <taxon>Moraceae</taxon>
        <taxon>Ficeae</taxon>
        <taxon>Ficus</taxon>
    </lineage>
</organism>
<protein>
    <submittedName>
        <fullName evidence="2">Uncharacterized protein</fullName>
    </submittedName>
</protein>
<sequence length="63" mass="7693">MTRKTFRMNWRNGKNKRESSKRSRKISRSWKKISTRSYLTMEIGMRTPTFPPILWPSRQFSLN</sequence>
<feature type="region of interest" description="Disordered" evidence="1">
    <location>
        <begin position="1"/>
        <end position="27"/>
    </location>
</feature>
<gene>
    <name evidence="2" type="ORF">TIFTF001_028180</name>
</gene>
<evidence type="ECO:0000256" key="1">
    <source>
        <dbReference type="SAM" id="MobiDB-lite"/>
    </source>
</evidence>
<accession>A0AA88DPL0</accession>
<dbReference type="Proteomes" id="UP001187192">
    <property type="component" value="Unassembled WGS sequence"/>
</dbReference>
<comment type="caution">
    <text evidence="2">The sequence shown here is derived from an EMBL/GenBank/DDBJ whole genome shotgun (WGS) entry which is preliminary data.</text>
</comment>
<dbReference type="AlphaFoldDB" id="A0AA88DPL0"/>
<name>A0AA88DPL0_FICCA</name>
<dbReference type="EMBL" id="BTGU01000083">
    <property type="protein sequence ID" value="GMN59078.1"/>
    <property type="molecule type" value="Genomic_DNA"/>
</dbReference>
<reference evidence="2" key="1">
    <citation type="submission" date="2023-07" db="EMBL/GenBank/DDBJ databases">
        <title>draft genome sequence of fig (Ficus carica).</title>
        <authorList>
            <person name="Takahashi T."/>
            <person name="Nishimura K."/>
        </authorList>
    </citation>
    <scope>NUCLEOTIDE SEQUENCE</scope>
</reference>
<evidence type="ECO:0000313" key="2">
    <source>
        <dbReference type="EMBL" id="GMN59078.1"/>
    </source>
</evidence>
<keyword evidence="3" id="KW-1185">Reference proteome</keyword>
<proteinExistence type="predicted"/>
<evidence type="ECO:0000313" key="3">
    <source>
        <dbReference type="Proteomes" id="UP001187192"/>
    </source>
</evidence>